<comment type="caution">
    <text evidence="4">The sequence shown here is derived from an EMBL/GenBank/DDBJ whole genome shotgun (WGS) entry which is preliminary data.</text>
</comment>
<feature type="coiled-coil region" evidence="1">
    <location>
        <begin position="1194"/>
        <end position="1365"/>
    </location>
</feature>
<feature type="region of interest" description="Disordered" evidence="2">
    <location>
        <begin position="396"/>
        <end position="443"/>
    </location>
</feature>
<name>A0AAN9GLL2_9CAEN</name>
<organism evidence="4 5">
    <name type="scientific">Littorina saxatilis</name>
    <dbReference type="NCBI Taxonomy" id="31220"/>
    <lineage>
        <taxon>Eukaryota</taxon>
        <taxon>Metazoa</taxon>
        <taxon>Spiralia</taxon>
        <taxon>Lophotrochozoa</taxon>
        <taxon>Mollusca</taxon>
        <taxon>Gastropoda</taxon>
        <taxon>Caenogastropoda</taxon>
        <taxon>Littorinimorpha</taxon>
        <taxon>Littorinoidea</taxon>
        <taxon>Littorinidae</taxon>
        <taxon>Littorina</taxon>
    </lineage>
</organism>
<evidence type="ECO:0000256" key="1">
    <source>
        <dbReference type="SAM" id="Coils"/>
    </source>
</evidence>
<protein>
    <recommendedName>
        <fullName evidence="3">Calponin-homology (CH) domain-containing protein</fullName>
    </recommendedName>
</protein>
<feature type="compositionally biased region" description="Polar residues" evidence="2">
    <location>
        <begin position="299"/>
        <end position="319"/>
    </location>
</feature>
<feature type="compositionally biased region" description="Polar residues" evidence="2">
    <location>
        <begin position="556"/>
        <end position="569"/>
    </location>
</feature>
<dbReference type="SUPFAM" id="SSF47576">
    <property type="entry name" value="Calponin-homology domain, CH-domain"/>
    <property type="match status" value="1"/>
</dbReference>
<feature type="compositionally biased region" description="Low complexity" evidence="2">
    <location>
        <begin position="993"/>
        <end position="1012"/>
    </location>
</feature>
<feature type="region of interest" description="Disordered" evidence="2">
    <location>
        <begin position="831"/>
        <end position="953"/>
    </location>
</feature>
<sequence length="1758" mass="197519">MSVLQVYMSWANSLLCENNRSVDNVAAVQDGKVLCELIDILAPDAGLVAKVQASSNTTQRAFVQSALDHMKNHGIKITFSAQDIIDGDIKSLLDVMWLLILNYGIHYIGTNSFQRSVGVAKKSLLDWCQWELEVAFDAKNTLAFSLCTGNWFTKLLRKFAGHHIDETEEKVGHLYKLLQEIEERYGVRRTVISPNDIIDGTVDEHTLMIYLSLLKRRVCTTARSARREMYSVDGKEAAMAREERNRSASEEVENRRGHSEAVGLTFQQQQQQQQMQGRPKRSSSADSSLITAPVRGSVKTRSQESVESDLFSSDTNSMLSGRDRSPGERGTFLINEAEQVLMQTISERVKEHLPTSDRDKDKDTDASQGPSERETESMSDFSSGALDEGYFTVRSKASNGKSSAPKPKEREQTAPKRPGDQYIVSNGAKKPTGTEPNRVTSARIKIKRPTDYYLQWEETIDRLSQGPLTSPDVSDMSPRSPRQILQGINDIHSPQSTLSTQSPRFPRHNLSRSTSRESEVYGRPYEPVWKRREHFEKRPSSLSPGGPYRKSLYADRSSSLPEETTQPSNGRSGERRQSPSPSGRSSGHANRPGEAGKSSGDRRNPTENQQQRQGEGSRTEPSTQALEASSTFMERLEELKRSGRAQRVILPDLGPDAPVLMIPGQGEEVLLLFDALRQARLEVNLKMPKENDSRSPSRTSPTQQPSDETDPKKVVKVDKAGAASTRKSPTQEEESDSVRWIPRPTPHRHRVSKPTDIRIADLRSGRVRDQRRTQSLSERQTVSPLVPASDASRYHSLSPRREQVAAEAMEQLDSLARQRIAVREASLDRMGGTEDAPFRRVKPPNVDALTSPMQRSYTSSPVAFRASPSSSTYRQAALQTSYHSPGPLRVISPRRSPSFGGTHERLPPLELPEDLLSPRRSPSPRVGGQGRVPRREAWERQRQVREPRPYVPGATDSLAQAKFIEVLCKEIEGLKQKIEGMEDSSPERRSASRGRSTSYTTTSTGQANTYYTSRSEIQETDSKMLLAPKDGVTGQRFQHSPRPWEATRSGSSPPRSQSGLPSVSPRRQYGRDSPNVSRTRGRQSPSPDRSQAAEIVSPRRRAESETALGARASDDTFEKAAGRASPRSGRAISLGYKSPIRSVTQEIWGKDLSDVEGLEPGRRDNYKRLISQRTLAEEDVIELKQALASSVVENDILQAKLSNARHEIQEKLSKTNEVLDDCRRHLAKSQAENMELRTALEREKVRSETSEGRGKDLELLVKQARADNEELKGELEHTLSILDRSKSGIDALKQENAHLRDKASFIQNDNSSLKREMDDLKKSHFKSVNTTRELRNCLDDLRQERNEMQHKVNRLERSQNEQKVKSIISNYNQEKGAKDEKEAEYNSSSGVSSVSERFRSASATLHRSSTRNEELLTPRTTPSKSAAATPNVSGITPLPPSPGRGLNYSFNDLSPTVPSSYREIYPHRKPRYRNLSAERYGSPERQGSPVAFIDYPDLEHYPTKLDSMNIDDRVSDEVPYGRPRSRDSSPIQKPVPYRPYSTEGNRPGSSYTMISERTVQTTRESRARSPQTRGRSPVRVSQRPREARSSSCSPARGLSNDRLNRSYDSVLFERKKQRSASTSPGRFADSRRGILKNGTSSVGRARDRSCSPRYTLSRSHSPPTRLSPEDKTDNGADGKKLMFTRTEAGQIARNLQREFDKEDCLLDEMRKKHTTKSWFELQLEEHLLLSDEQRNYANQLIKKYTGLSGNPRTKYFNT</sequence>
<feature type="compositionally biased region" description="Polar residues" evidence="2">
    <location>
        <begin position="773"/>
        <end position="783"/>
    </location>
</feature>
<feature type="region of interest" description="Disordered" evidence="2">
    <location>
        <begin position="641"/>
        <end position="660"/>
    </location>
</feature>
<dbReference type="SMART" id="SM00033">
    <property type="entry name" value="CH"/>
    <property type="match status" value="2"/>
</dbReference>
<feature type="compositionally biased region" description="Low complexity" evidence="2">
    <location>
        <begin position="267"/>
        <end position="276"/>
    </location>
</feature>
<feature type="region of interest" description="Disordered" evidence="2">
    <location>
        <begin position="1027"/>
        <end position="1131"/>
    </location>
</feature>
<feature type="region of interest" description="Disordered" evidence="2">
    <location>
        <begin position="686"/>
        <end position="785"/>
    </location>
</feature>
<feature type="compositionally biased region" description="Polar residues" evidence="2">
    <location>
        <begin position="1074"/>
        <end position="1089"/>
    </location>
</feature>
<feature type="compositionally biased region" description="Basic and acidic residues" evidence="2">
    <location>
        <begin position="1375"/>
        <end position="1384"/>
    </location>
</feature>
<feature type="compositionally biased region" description="Polar residues" evidence="2">
    <location>
        <begin position="1418"/>
        <end position="1434"/>
    </location>
</feature>
<feature type="region of interest" description="Disordered" evidence="2">
    <location>
        <begin position="350"/>
        <end position="384"/>
    </location>
</feature>
<dbReference type="InterPro" id="IPR036872">
    <property type="entry name" value="CH_dom_sf"/>
</dbReference>
<gene>
    <name evidence="4" type="ORF">V1264_012088</name>
</gene>
<dbReference type="Proteomes" id="UP001374579">
    <property type="component" value="Unassembled WGS sequence"/>
</dbReference>
<feature type="compositionally biased region" description="Polar residues" evidence="2">
    <location>
        <begin position="851"/>
        <end position="883"/>
    </location>
</feature>
<accession>A0AAN9GLL2</accession>
<dbReference type="EMBL" id="JBAMIC010000002">
    <property type="protein sequence ID" value="KAK7112669.1"/>
    <property type="molecule type" value="Genomic_DNA"/>
</dbReference>
<dbReference type="Gene3D" id="1.10.418.10">
    <property type="entry name" value="Calponin-like domain"/>
    <property type="match status" value="2"/>
</dbReference>
<feature type="region of interest" description="Disordered" evidence="2">
    <location>
        <begin position="535"/>
        <end position="630"/>
    </location>
</feature>
<feature type="compositionally biased region" description="Low complexity" evidence="2">
    <location>
        <begin position="1122"/>
        <end position="1131"/>
    </location>
</feature>
<dbReference type="Pfam" id="PF00307">
    <property type="entry name" value="CH"/>
    <property type="match status" value="2"/>
</dbReference>
<feature type="compositionally biased region" description="Basic and acidic residues" evidence="2">
    <location>
        <begin position="753"/>
        <end position="772"/>
    </location>
</feature>
<feature type="compositionally biased region" description="Basic and acidic residues" evidence="2">
    <location>
        <begin position="709"/>
        <end position="719"/>
    </location>
</feature>
<keyword evidence="1" id="KW-0175">Coiled coil</keyword>
<feature type="compositionally biased region" description="Polar residues" evidence="2">
    <location>
        <begin position="1652"/>
        <end position="1664"/>
    </location>
</feature>
<feature type="compositionally biased region" description="Basic and acidic residues" evidence="2">
    <location>
        <begin position="978"/>
        <end position="990"/>
    </location>
</feature>
<feature type="region of interest" description="Disordered" evidence="2">
    <location>
        <begin position="234"/>
        <end position="329"/>
    </location>
</feature>
<feature type="compositionally biased region" description="Low complexity" evidence="2">
    <location>
        <begin position="1048"/>
        <end position="1062"/>
    </location>
</feature>
<keyword evidence="5" id="KW-1185">Reference proteome</keyword>
<dbReference type="CDD" id="cd00014">
    <property type="entry name" value="CH_SF"/>
    <property type="match status" value="1"/>
</dbReference>
<feature type="region of interest" description="Disordered" evidence="2">
    <location>
        <begin position="1614"/>
        <end position="1678"/>
    </location>
</feature>
<feature type="compositionally biased region" description="Polar residues" evidence="2">
    <location>
        <begin position="492"/>
        <end position="503"/>
    </location>
</feature>
<dbReference type="InterPro" id="IPR001715">
    <property type="entry name" value="CH_dom"/>
</dbReference>
<feature type="compositionally biased region" description="Low complexity" evidence="2">
    <location>
        <begin position="914"/>
        <end position="926"/>
    </location>
</feature>
<feature type="compositionally biased region" description="Basic and acidic residues" evidence="2">
    <location>
        <begin position="1112"/>
        <end position="1121"/>
    </location>
</feature>
<feature type="compositionally biased region" description="Low complexity" evidence="2">
    <location>
        <begin position="696"/>
        <end position="706"/>
    </location>
</feature>
<feature type="compositionally biased region" description="Polar residues" evidence="2">
    <location>
        <begin position="1542"/>
        <end position="1574"/>
    </location>
</feature>
<reference evidence="4 5" key="1">
    <citation type="submission" date="2024-02" db="EMBL/GenBank/DDBJ databases">
        <title>Chromosome-scale genome assembly of the rough periwinkle Littorina saxatilis.</title>
        <authorList>
            <person name="De Jode A."/>
            <person name="Faria R."/>
            <person name="Formenti G."/>
            <person name="Sims Y."/>
            <person name="Smith T.P."/>
            <person name="Tracey A."/>
            <person name="Wood J.M.D."/>
            <person name="Zagrodzka Z.B."/>
            <person name="Johannesson K."/>
            <person name="Butlin R.K."/>
            <person name="Leder E.H."/>
        </authorList>
    </citation>
    <scope>NUCLEOTIDE SEQUENCE [LARGE SCALE GENOMIC DNA]</scope>
    <source>
        <strain evidence="4">Snail1</strain>
        <tissue evidence="4">Muscle</tissue>
    </source>
</reference>
<feature type="region of interest" description="Disordered" evidence="2">
    <location>
        <begin position="1370"/>
        <end position="1444"/>
    </location>
</feature>
<feature type="region of interest" description="Disordered" evidence="2">
    <location>
        <begin position="978"/>
        <end position="1013"/>
    </location>
</feature>
<feature type="compositionally biased region" description="Basic and acidic residues" evidence="2">
    <location>
        <begin position="1667"/>
        <end position="1678"/>
    </location>
</feature>
<evidence type="ECO:0000313" key="5">
    <source>
        <dbReference type="Proteomes" id="UP001374579"/>
    </source>
</evidence>
<feature type="compositionally biased region" description="Basic and acidic residues" evidence="2">
    <location>
        <begin position="234"/>
        <end position="259"/>
    </location>
</feature>
<feature type="domain" description="Calponin-homology (CH)" evidence="3">
    <location>
        <begin position="1"/>
        <end position="104"/>
    </location>
</feature>
<feature type="region of interest" description="Disordered" evidence="2">
    <location>
        <begin position="1501"/>
        <end position="1601"/>
    </location>
</feature>
<evidence type="ECO:0000256" key="2">
    <source>
        <dbReference type="SAM" id="MobiDB-lite"/>
    </source>
</evidence>
<dbReference type="PROSITE" id="PS50021">
    <property type="entry name" value="CH"/>
    <property type="match status" value="1"/>
</dbReference>
<feature type="compositionally biased region" description="Basic and acidic residues" evidence="2">
    <location>
        <begin position="350"/>
        <end position="376"/>
    </location>
</feature>
<evidence type="ECO:0000259" key="3">
    <source>
        <dbReference type="PROSITE" id="PS50021"/>
    </source>
</evidence>
<feature type="compositionally biased region" description="Low complexity" evidence="2">
    <location>
        <begin position="578"/>
        <end position="587"/>
    </location>
</feature>
<feature type="region of interest" description="Disordered" evidence="2">
    <location>
        <begin position="492"/>
        <end position="522"/>
    </location>
</feature>
<proteinExistence type="predicted"/>
<feature type="compositionally biased region" description="Polar residues" evidence="2">
    <location>
        <begin position="606"/>
        <end position="630"/>
    </location>
</feature>
<feature type="compositionally biased region" description="Basic and acidic residues" evidence="2">
    <location>
        <begin position="933"/>
        <end position="948"/>
    </location>
</feature>
<evidence type="ECO:0000313" key="4">
    <source>
        <dbReference type="EMBL" id="KAK7112669.1"/>
    </source>
</evidence>
<feature type="compositionally biased region" description="Basic and acidic residues" evidence="2">
    <location>
        <begin position="406"/>
        <end position="419"/>
    </location>
</feature>